<feature type="region of interest" description="Disordered" evidence="1">
    <location>
        <begin position="386"/>
        <end position="419"/>
    </location>
</feature>
<dbReference type="Proteomes" id="UP000094801">
    <property type="component" value="Unassembled WGS sequence"/>
</dbReference>
<accession>A0A1E4T0E6</accession>
<evidence type="ECO:0000313" key="2">
    <source>
        <dbReference type="EMBL" id="ODV85219.1"/>
    </source>
</evidence>
<name>A0A1E4T0E6_9ASCO</name>
<evidence type="ECO:0000313" key="3">
    <source>
        <dbReference type="Proteomes" id="UP000094801"/>
    </source>
</evidence>
<evidence type="ECO:0000256" key="1">
    <source>
        <dbReference type="SAM" id="MobiDB-lite"/>
    </source>
</evidence>
<sequence length="719" mass="81711">MSILSPVMSSFEISSTLNRDYSTVSNEDTRKSFNQSWCSVDKAVAIRAGTPNLVTNKAIDNPVTCRDNLYKDTEHFAFSSGFIALKEARQSLSLPYDITDGPANELISLLKRTLKKGKKSSQIKGKLKRKFSKRSLSSTRSEISENNVGLGLLTTEKNHRLIRSLYKELLKSRVAFPYEEYNELMKRYRSVLESRISNPKQLLEDSEPLTGLGNYFKSQQDSIFDSYPNAKFNFKLFVAVATAMWLSLGTYEQLKSDRMSTNPDQSFSDPAELQRFIDTSSIDSSSGGSDIEDTLIDFTVDFANMSIDHTHDMNCYVNGAHSSSQSPDQSSSSQSRDHSTFSNVSEEDDTVEVPHHEATVCYNEQSNDEQPNISQDNGEPFIPICFLHSSNDDEDANETDEEKENFSDTNIDEEEEDNNDCDDLYEEEEEDAAIFLPEEDVTCDTTLPSEYAGGSLNERLYEEHDSSHNKPIEVTFMDFSDDTDFDISTPATKAVTFPTKTLPPENDTQALNVSEKIDRYEVISGGNPKPESFWGRLSKMKRFYVNSMMEGSKDRQSGGRSPDEQDSTSNIPPPSTLKKAERKSSLILQKPLKRATDLLPPDHPYHESTFKKDRSIRERLGDLLDARLFDIATNESRNRIVTPQGFYERFTTPESKPWTNMMIQERMPYYLSFERVYHDIFENYMDYSFDLVAEVAEVCLEFGKDSLPLVIYVILHSDS</sequence>
<feature type="region of interest" description="Disordered" evidence="1">
    <location>
        <begin position="318"/>
        <end position="352"/>
    </location>
</feature>
<feature type="compositionally biased region" description="Acidic residues" evidence="1">
    <location>
        <begin position="392"/>
        <end position="403"/>
    </location>
</feature>
<organism evidence="2 3">
    <name type="scientific">[Candida] arabinofermentans NRRL YB-2248</name>
    <dbReference type="NCBI Taxonomy" id="983967"/>
    <lineage>
        <taxon>Eukaryota</taxon>
        <taxon>Fungi</taxon>
        <taxon>Dikarya</taxon>
        <taxon>Ascomycota</taxon>
        <taxon>Saccharomycotina</taxon>
        <taxon>Pichiomycetes</taxon>
        <taxon>Pichiales</taxon>
        <taxon>Pichiaceae</taxon>
        <taxon>Ogataea</taxon>
        <taxon>Ogataea/Candida clade</taxon>
    </lineage>
</organism>
<proteinExistence type="predicted"/>
<gene>
    <name evidence="2" type="ORF">CANARDRAFT_28500</name>
</gene>
<dbReference type="AlphaFoldDB" id="A0A1E4T0E6"/>
<reference evidence="3" key="1">
    <citation type="submission" date="2016-04" db="EMBL/GenBank/DDBJ databases">
        <title>Comparative genomics of biotechnologically important yeasts.</title>
        <authorList>
            <consortium name="DOE Joint Genome Institute"/>
            <person name="Riley R."/>
            <person name="Haridas S."/>
            <person name="Wolfe K.H."/>
            <person name="Lopes M.R."/>
            <person name="Hittinger C.T."/>
            <person name="Goker M."/>
            <person name="Salamov A."/>
            <person name="Wisecaver J."/>
            <person name="Long T.M."/>
            <person name="Aerts A.L."/>
            <person name="Barry K."/>
            <person name="Choi C."/>
            <person name="Clum A."/>
            <person name="Coughlan A.Y."/>
            <person name="Deshpande S."/>
            <person name="Douglass A.P."/>
            <person name="Hanson S.J."/>
            <person name="Klenk H.-P."/>
            <person name="Labutti K."/>
            <person name="Lapidus A."/>
            <person name="Lindquist E."/>
            <person name="Lipzen A."/>
            <person name="Meier-Kolthoff J.P."/>
            <person name="Ohm R.A."/>
            <person name="Otillar R.P."/>
            <person name="Pangilinan J."/>
            <person name="Peng Y."/>
            <person name="Rokas A."/>
            <person name="Rosa C.A."/>
            <person name="Scheuner C."/>
            <person name="Sibirny A.A."/>
            <person name="Slot J.C."/>
            <person name="Stielow J.B."/>
            <person name="Sun H."/>
            <person name="Kurtzman C.P."/>
            <person name="Blackwell M."/>
            <person name="Grigoriev I.V."/>
            <person name="Jeffries T.W."/>
        </authorList>
    </citation>
    <scope>NUCLEOTIDE SEQUENCE [LARGE SCALE GENOMIC DNA]</scope>
    <source>
        <strain evidence="3">NRRL YB-2248</strain>
    </source>
</reference>
<dbReference type="OrthoDB" id="3997750at2759"/>
<protein>
    <submittedName>
        <fullName evidence="2">Uncharacterized protein</fullName>
    </submittedName>
</protein>
<feature type="compositionally biased region" description="Low complexity" evidence="1">
    <location>
        <begin position="322"/>
        <end position="334"/>
    </location>
</feature>
<dbReference type="EMBL" id="KV453853">
    <property type="protein sequence ID" value="ODV85219.1"/>
    <property type="molecule type" value="Genomic_DNA"/>
</dbReference>
<feature type="region of interest" description="Disordered" evidence="1">
    <location>
        <begin position="549"/>
        <end position="584"/>
    </location>
</feature>
<feature type="compositionally biased region" description="Acidic residues" evidence="1">
    <location>
        <begin position="410"/>
        <end position="419"/>
    </location>
</feature>
<keyword evidence="3" id="KW-1185">Reference proteome</keyword>
<feature type="compositionally biased region" description="Basic and acidic residues" evidence="1">
    <location>
        <begin position="551"/>
        <end position="563"/>
    </location>
</feature>